<keyword evidence="1" id="KW-0732">Signal</keyword>
<keyword evidence="3" id="KW-1185">Reference proteome</keyword>
<evidence type="ECO:0000313" key="3">
    <source>
        <dbReference type="Proteomes" id="UP001199525"/>
    </source>
</evidence>
<organism evidence="2 3">
    <name type="scientific">Nostoc favosum CHAB5714</name>
    <dbReference type="NCBI Taxonomy" id="2780399"/>
    <lineage>
        <taxon>Bacteria</taxon>
        <taxon>Bacillati</taxon>
        <taxon>Cyanobacteriota</taxon>
        <taxon>Cyanophyceae</taxon>
        <taxon>Nostocales</taxon>
        <taxon>Nostocaceae</taxon>
        <taxon>Nostoc</taxon>
        <taxon>Nostoc favosum</taxon>
    </lineage>
</organism>
<proteinExistence type="predicted"/>
<evidence type="ECO:0000256" key="1">
    <source>
        <dbReference type="SAM" id="SignalP"/>
    </source>
</evidence>
<dbReference type="RefSeq" id="WP_229485669.1">
    <property type="nucleotide sequence ID" value="NZ_JAIVFQ010000019.1"/>
</dbReference>
<sequence length="173" mass="19039">MQSTNFTRKSLILTLALAVASCQSTVGAGSTEQNMSVPAADNFTQKVKTLAQEYPPLYRVSWNVCGVQKRVSIGRTLLNQCVDAQSTRTMLVWGATGGYKLIPTHQYTGGVQSHLFVESKGCFGLNKPSSNAQYYKARTFLVAQLAQKDKFKPTAQVKLTQLSDEKKKMPLLN</sequence>
<name>A0ABS8IA02_9NOSO</name>
<gene>
    <name evidence="2" type="ORF">LC586_15580</name>
</gene>
<feature type="chain" id="PRO_5047134578" evidence="1">
    <location>
        <begin position="29"/>
        <end position="173"/>
    </location>
</feature>
<accession>A0ABS8IA02</accession>
<comment type="caution">
    <text evidence="2">The sequence shown here is derived from an EMBL/GenBank/DDBJ whole genome shotgun (WGS) entry which is preliminary data.</text>
</comment>
<reference evidence="2 3" key="1">
    <citation type="journal article" date="2021" name="Microorganisms">
        <title>Genome Evolution of Filamentous Cyanobacterium Nostoc Species: From Facultative Symbiosis to Free Living.</title>
        <authorList>
            <person name="Huo D."/>
            <person name="Li H."/>
            <person name="Cai F."/>
            <person name="Guo X."/>
            <person name="Qiao Z."/>
            <person name="Wang W."/>
            <person name="Yu G."/>
            <person name="Li R."/>
        </authorList>
    </citation>
    <scope>NUCLEOTIDE SEQUENCE [LARGE SCALE GENOMIC DNA]</scope>
    <source>
        <strain evidence="2 3">CHAB 5714</strain>
    </source>
</reference>
<dbReference type="EMBL" id="JAIVFQ010000019">
    <property type="protein sequence ID" value="MCC5600604.1"/>
    <property type="molecule type" value="Genomic_DNA"/>
</dbReference>
<feature type="signal peptide" evidence="1">
    <location>
        <begin position="1"/>
        <end position="28"/>
    </location>
</feature>
<dbReference type="Proteomes" id="UP001199525">
    <property type="component" value="Unassembled WGS sequence"/>
</dbReference>
<evidence type="ECO:0000313" key="2">
    <source>
        <dbReference type="EMBL" id="MCC5600604.1"/>
    </source>
</evidence>
<protein>
    <submittedName>
        <fullName evidence="2">Uncharacterized protein</fullName>
    </submittedName>
</protein>